<dbReference type="PANTHER" id="PTHR31451:SF40">
    <property type="entry name" value="GLYCOSIDE HYDROLASE FAMILY 5 DOMAIN-CONTAINING PROTEIN"/>
    <property type="match status" value="1"/>
</dbReference>
<keyword evidence="4" id="KW-0378">Hydrolase</keyword>
<dbReference type="PANTHER" id="PTHR31451">
    <property type="match status" value="1"/>
</dbReference>
<comment type="similarity">
    <text evidence="2">Belongs to the glycosyl hydrolase 5 (cellulase A) family.</text>
</comment>
<dbReference type="InterPro" id="IPR045053">
    <property type="entry name" value="MAN-like"/>
</dbReference>
<gene>
    <name evidence="8" type="ORF">GGI15_001450</name>
</gene>
<dbReference type="InterPro" id="IPR001547">
    <property type="entry name" value="Glyco_hydro_5"/>
</dbReference>
<evidence type="ECO:0000259" key="7">
    <source>
        <dbReference type="Pfam" id="PF26410"/>
    </source>
</evidence>
<evidence type="ECO:0000256" key="4">
    <source>
        <dbReference type="ARBA" id="ARBA00022801"/>
    </source>
</evidence>
<dbReference type="OrthoDB" id="406631at2759"/>
<evidence type="ECO:0000256" key="5">
    <source>
        <dbReference type="ARBA" id="ARBA00023295"/>
    </source>
</evidence>
<feature type="chain" id="PRO_5040797579" description="mannan endo-1,4-beta-mannosidase" evidence="6">
    <location>
        <begin position="24"/>
        <end position="369"/>
    </location>
</feature>
<dbReference type="EMBL" id="JANBUM010000057">
    <property type="protein sequence ID" value="KAJ2786518.1"/>
    <property type="molecule type" value="Genomic_DNA"/>
</dbReference>
<organism evidence="8 9">
    <name type="scientific">Coemansia interrupta</name>
    <dbReference type="NCBI Taxonomy" id="1126814"/>
    <lineage>
        <taxon>Eukaryota</taxon>
        <taxon>Fungi</taxon>
        <taxon>Fungi incertae sedis</taxon>
        <taxon>Zoopagomycota</taxon>
        <taxon>Kickxellomycotina</taxon>
        <taxon>Kickxellomycetes</taxon>
        <taxon>Kickxellales</taxon>
        <taxon>Kickxellaceae</taxon>
        <taxon>Coemansia</taxon>
    </lineage>
</organism>
<dbReference type="Proteomes" id="UP001140172">
    <property type="component" value="Unassembled WGS sequence"/>
</dbReference>
<reference evidence="8" key="1">
    <citation type="submission" date="2022-07" db="EMBL/GenBank/DDBJ databases">
        <title>Phylogenomic reconstructions and comparative analyses of Kickxellomycotina fungi.</title>
        <authorList>
            <person name="Reynolds N.K."/>
            <person name="Stajich J.E."/>
            <person name="Barry K."/>
            <person name="Grigoriev I.V."/>
            <person name="Crous P."/>
            <person name="Smith M.E."/>
        </authorList>
    </citation>
    <scope>NUCLEOTIDE SEQUENCE</scope>
    <source>
        <strain evidence="8">BCRC 34489</strain>
    </source>
</reference>
<dbReference type="SUPFAM" id="SSF51445">
    <property type="entry name" value="(Trans)glycosidases"/>
    <property type="match status" value="1"/>
</dbReference>
<keyword evidence="9" id="KW-1185">Reference proteome</keyword>
<sequence length="369" mass="40174">MARLALLLAACVLVAAAFAPAHAAANGARQHAMLARPEFVRASGTRLWLGTAEYRVRGANYWQAMHLGMAAGPSANRTRVLADLARLRSLGITTVRILAASEGSAPHPTPLQRLAPPLMPLPGQYDLAVLEGLDWVLATLPSFGMTAVVSLANYWTWSGGAAQLVAWADGPAAEIPYPAQWDPVRREMAEGAAYEEFLAYANRLFDPDDPANPAAQRVYREHVRALVTRVNSVNGVRYADDPAVLAWELMNEPQASRHVARWIAESAALVRSLDANHLVTPGAECKNGAAWFERMHRAAGVSLATCHFWPANWGLYNASDPTVRSLRGAIGHMHAFVEATAAWARRLGLPVVLAEYGMGRDARMRRRPR</sequence>
<evidence type="ECO:0000256" key="3">
    <source>
        <dbReference type="ARBA" id="ARBA00012706"/>
    </source>
</evidence>
<comment type="catalytic activity">
    <reaction evidence="1">
        <text>Random hydrolysis of (1-&gt;4)-beta-D-mannosidic linkages in mannans, galactomannans and glucomannans.</text>
        <dbReference type="EC" id="3.2.1.78"/>
    </reaction>
</comment>
<dbReference type="EC" id="3.2.1.78" evidence="3"/>
<evidence type="ECO:0000256" key="2">
    <source>
        <dbReference type="ARBA" id="ARBA00005641"/>
    </source>
</evidence>
<accession>A0A9W8LMI9</accession>
<evidence type="ECO:0000256" key="1">
    <source>
        <dbReference type="ARBA" id="ARBA00001678"/>
    </source>
</evidence>
<feature type="domain" description="Glycoside hydrolase family 5" evidence="7">
    <location>
        <begin position="38"/>
        <end position="362"/>
    </location>
</feature>
<dbReference type="InterPro" id="IPR017853">
    <property type="entry name" value="GH"/>
</dbReference>
<dbReference type="Pfam" id="PF26410">
    <property type="entry name" value="GH5_mannosidase"/>
    <property type="match status" value="1"/>
</dbReference>
<evidence type="ECO:0000313" key="8">
    <source>
        <dbReference type="EMBL" id="KAJ2786518.1"/>
    </source>
</evidence>
<evidence type="ECO:0000256" key="6">
    <source>
        <dbReference type="SAM" id="SignalP"/>
    </source>
</evidence>
<feature type="signal peptide" evidence="6">
    <location>
        <begin position="1"/>
        <end position="23"/>
    </location>
</feature>
<keyword evidence="5" id="KW-0326">Glycosidase</keyword>
<dbReference type="GO" id="GO:0016985">
    <property type="term" value="F:mannan endo-1,4-beta-mannosidase activity"/>
    <property type="evidence" value="ECO:0007669"/>
    <property type="project" value="UniProtKB-EC"/>
</dbReference>
<dbReference type="AlphaFoldDB" id="A0A9W8LMI9"/>
<name>A0A9W8LMI9_9FUNG</name>
<dbReference type="Gene3D" id="3.20.20.80">
    <property type="entry name" value="Glycosidases"/>
    <property type="match status" value="1"/>
</dbReference>
<protein>
    <recommendedName>
        <fullName evidence="3">mannan endo-1,4-beta-mannosidase</fullName>
        <ecNumber evidence="3">3.2.1.78</ecNumber>
    </recommendedName>
</protein>
<keyword evidence="6" id="KW-0732">Signal</keyword>
<evidence type="ECO:0000313" key="9">
    <source>
        <dbReference type="Proteomes" id="UP001140172"/>
    </source>
</evidence>
<comment type="caution">
    <text evidence="8">The sequence shown here is derived from an EMBL/GenBank/DDBJ whole genome shotgun (WGS) entry which is preliminary data.</text>
</comment>
<proteinExistence type="inferred from homology"/>